<evidence type="ECO:0000313" key="1">
    <source>
        <dbReference type="EMBL" id="TFK09396.1"/>
    </source>
</evidence>
<dbReference type="GO" id="GO:0003677">
    <property type="term" value="F:DNA binding"/>
    <property type="evidence" value="ECO:0007669"/>
    <property type="project" value="UniProtKB-KW"/>
</dbReference>
<organism evidence="1 2">
    <name type="scientific">Platysternon megacephalum</name>
    <name type="common">big-headed turtle</name>
    <dbReference type="NCBI Taxonomy" id="55544"/>
    <lineage>
        <taxon>Eukaryota</taxon>
        <taxon>Metazoa</taxon>
        <taxon>Chordata</taxon>
        <taxon>Craniata</taxon>
        <taxon>Vertebrata</taxon>
        <taxon>Euteleostomi</taxon>
        <taxon>Archelosauria</taxon>
        <taxon>Testudinata</taxon>
        <taxon>Testudines</taxon>
        <taxon>Cryptodira</taxon>
        <taxon>Durocryptodira</taxon>
        <taxon>Testudinoidea</taxon>
        <taxon>Platysternidae</taxon>
        <taxon>Platysternon</taxon>
    </lineage>
</organism>
<name>A0A4D9EH59_9SAUR</name>
<dbReference type="Proteomes" id="UP000297703">
    <property type="component" value="Unassembled WGS sequence"/>
</dbReference>
<keyword evidence="1" id="KW-0371">Homeobox</keyword>
<keyword evidence="1" id="KW-0238">DNA-binding</keyword>
<dbReference type="AlphaFoldDB" id="A0A4D9EH59"/>
<comment type="caution">
    <text evidence="1">The sequence shown here is derived from an EMBL/GenBank/DDBJ whole genome shotgun (WGS) entry which is preliminary data.</text>
</comment>
<keyword evidence="2" id="KW-1185">Reference proteome</keyword>
<reference evidence="1 2" key="1">
    <citation type="submission" date="2019-04" db="EMBL/GenBank/DDBJ databases">
        <title>Draft genome of the big-headed turtle Platysternon megacephalum.</title>
        <authorList>
            <person name="Gong S."/>
        </authorList>
    </citation>
    <scope>NUCLEOTIDE SEQUENCE [LARGE SCALE GENOMIC DNA]</scope>
    <source>
        <strain evidence="1">DO16091913</strain>
        <tissue evidence="1">Muscle</tissue>
    </source>
</reference>
<protein>
    <submittedName>
        <fullName evidence="1">Homeobox protein Nkx-2.4</fullName>
    </submittedName>
</protein>
<proteinExistence type="predicted"/>
<gene>
    <name evidence="1" type="ORF">DR999_PMT07548</name>
</gene>
<sequence>MLCKQRASVLLVILQRRGERRTDMHLFCFVCYKYQLSQLPISLSPSLGNSCRCQGQKVGLEERVKTLQISSMHKAQQRKAWIFVGGGDKPSMLALLVERKWASIVKNRICFLSTHLS</sequence>
<reference evidence="1 2" key="2">
    <citation type="submission" date="2019-04" db="EMBL/GenBank/DDBJ databases">
        <title>The genome sequence of big-headed turtle.</title>
        <authorList>
            <person name="Gong S."/>
        </authorList>
    </citation>
    <scope>NUCLEOTIDE SEQUENCE [LARGE SCALE GENOMIC DNA]</scope>
    <source>
        <strain evidence="1">DO16091913</strain>
        <tissue evidence="1">Muscle</tissue>
    </source>
</reference>
<evidence type="ECO:0000313" key="2">
    <source>
        <dbReference type="Proteomes" id="UP000297703"/>
    </source>
</evidence>
<dbReference type="EMBL" id="QXTE01000053">
    <property type="protein sequence ID" value="TFK09396.1"/>
    <property type="molecule type" value="Genomic_DNA"/>
</dbReference>
<accession>A0A4D9EH59</accession>